<feature type="region of interest" description="Disordered" evidence="1">
    <location>
        <begin position="47"/>
        <end position="151"/>
    </location>
</feature>
<feature type="compositionally biased region" description="Polar residues" evidence="1">
    <location>
        <begin position="83"/>
        <end position="92"/>
    </location>
</feature>
<dbReference type="Proteomes" id="UP000010816">
    <property type="component" value="Chromosome"/>
</dbReference>
<dbReference type="EMBL" id="CP003051">
    <property type="protein sequence ID" value="AGA90664.1"/>
    <property type="molecule type" value="Genomic_DNA"/>
</dbReference>
<evidence type="ECO:0000313" key="4">
    <source>
        <dbReference type="Proteomes" id="UP000010816"/>
    </source>
</evidence>
<feature type="transmembrane region" description="Helical" evidence="2">
    <location>
        <begin position="15"/>
        <end position="33"/>
    </location>
</feature>
<accession>L0GZC8</accession>
<gene>
    <name evidence="3" type="ORF">Thimo_1898</name>
</gene>
<feature type="region of interest" description="Disordered" evidence="1">
    <location>
        <begin position="189"/>
        <end position="214"/>
    </location>
</feature>
<feature type="compositionally biased region" description="Low complexity" evidence="1">
    <location>
        <begin position="99"/>
        <end position="113"/>
    </location>
</feature>
<reference evidence="3 4" key="1">
    <citation type="submission" date="2011-09" db="EMBL/GenBank/DDBJ databases">
        <title>Complete sequence of chromosome of Thioflavicoccus mobilis 8321.</title>
        <authorList>
            <consortium name="US DOE Joint Genome Institute"/>
            <person name="Lucas S."/>
            <person name="Han J."/>
            <person name="Lapidus A."/>
            <person name="Cheng J.-F."/>
            <person name="Goodwin L."/>
            <person name="Pitluck S."/>
            <person name="Peters L."/>
            <person name="Ovchinnikova G."/>
            <person name="Lu M."/>
            <person name="Detter J.C."/>
            <person name="Han C."/>
            <person name="Tapia R."/>
            <person name="Land M."/>
            <person name="Hauser L."/>
            <person name="Kyrpides N."/>
            <person name="Ivanova N."/>
            <person name="Pagani I."/>
            <person name="Vogl K."/>
            <person name="Liu Z."/>
            <person name="Imhoff J."/>
            <person name="Thiel V."/>
            <person name="Frigaard N.-U."/>
            <person name="Bryant D."/>
            <person name="Woyke T."/>
        </authorList>
    </citation>
    <scope>NUCLEOTIDE SEQUENCE [LARGE SCALE GENOMIC DNA]</scope>
    <source>
        <strain evidence="3 4">8321</strain>
    </source>
</reference>
<dbReference type="AlphaFoldDB" id="L0GZC8"/>
<keyword evidence="4" id="KW-1185">Reference proteome</keyword>
<dbReference type="HOGENOM" id="CLU_1288392_0_0_6"/>
<name>L0GZC8_9GAMM</name>
<evidence type="ECO:0000256" key="1">
    <source>
        <dbReference type="SAM" id="MobiDB-lite"/>
    </source>
</evidence>
<protein>
    <submittedName>
        <fullName evidence="3">Uncharacterized protein</fullName>
    </submittedName>
</protein>
<feature type="compositionally biased region" description="Polar residues" evidence="1">
    <location>
        <begin position="114"/>
        <end position="135"/>
    </location>
</feature>
<evidence type="ECO:0000313" key="3">
    <source>
        <dbReference type="EMBL" id="AGA90664.1"/>
    </source>
</evidence>
<proteinExistence type="predicted"/>
<dbReference type="KEGG" id="tmb:Thimo_1898"/>
<keyword evidence="2" id="KW-0472">Membrane</keyword>
<evidence type="ECO:0000256" key="2">
    <source>
        <dbReference type="SAM" id="Phobius"/>
    </source>
</evidence>
<feature type="compositionally biased region" description="Pro residues" evidence="1">
    <location>
        <begin position="195"/>
        <end position="205"/>
    </location>
</feature>
<keyword evidence="2" id="KW-0812">Transmembrane</keyword>
<organism evidence="3 4">
    <name type="scientific">Thioflavicoccus mobilis 8321</name>
    <dbReference type="NCBI Taxonomy" id="765912"/>
    <lineage>
        <taxon>Bacteria</taxon>
        <taxon>Pseudomonadati</taxon>
        <taxon>Pseudomonadota</taxon>
        <taxon>Gammaproteobacteria</taxon>
        <taxon>Chromatiales</taxon>
        <taxon>Chromatiaceae</taxon>
        <taxon>Thioflavicoccus</taxon>
    </lineage>
</organism>
<sequence length="214" mass="23025">MAETPEAKTPKKVSVWPKLVLWLLVIAFGIFYLREVNERGADERAIRHADRSAPAPTIAKASNETAASPVVATDAPTIRDAQSLESASSEPQQAAKPMPTSSQQAPSSPASATVANTSRPSPSSKPADTSVQPMATNDRPPNATDRRPAWVPDTVAESRARVLAEYEALLQSVEAERRAIWEQMNRIQGETGLPYPYPPSAPFGPPGGYGWPSR</sequence>
<keyword evidence="2" id="KW-1133">Transmembrane helix</keyword>